<keyword evidence="1" id="KW-0812">Transmembrane</keyword>
<feature type="transmembrane region" description="Helical" evidence="1">
    <location>
        <begin position="9"/>
        <end position="34"/>
    </location>
</feature>
<keyword evidence="1" id="KW-0472">Membrane</keyword>
<accession>A0AAE3FXJ0</accession>
<feature type="transmembrane region" description="Helical" evidence="1">
    <location>
        <begin position="220"/>
        <end position="239"/>
    </location>
</feature>
<dbReference type="InterPro" id="IPR011701">
    <property type="entry name" value="MFS"/>
</dbReference>
<dbReference type="GO" id="GO:0005886">
    <property type="term" value="C:plasma membrane"/>
    <property type="evidence" value="ECO:0007669"/>
    <property type="project" value="TreeGrafter"/>
</dbReference>
<keyword evidence="4" id="KW-1185">Reference proteome</keyword>
<proteinExistence type="predicted"/>
<dbReference type="InterPro" id="IPR020846">
    <property type="entry name" value="MFS_dom"/>
</dbReference>
<evidence type="ECO:0000313" key="3">
    <source>
        <dbReference type="EMBL" id="MCL9817207.1"/>
    </source>
</evidence>
<dbReference type="PANTHER" id="PTHR43129">
    <property type="entry name" value="FOSMIDOMYCIN RESISTANCE PROTEIN"/>
    <property type="match status" value="1"/>
</dbReference>
<dbReference type="RefSeq" id="WP_250584230.1">
    <property type="nucleotide sequence ID" value="NZ_JAKRVX010000003.1"/>
</dbReference>
<dbReference type="SUPFAM" id="SSF103473">
    <property type="entry name" value="MFS general substrate transporter"/>
    <property type="match status" value="1"/>
</dbReference>
<feature type="transmembrane region" description="Helical" evidence="1">
    <location>
        <begin position="164"/>
        <end position="184"/>
    </location>
</feature>
<feature type="transmembrane region" description="Helical" evidence="1">
    <location>
        <begin position="347"/>
        <end position="369"/>
    </location>
</feature>
<sequence length="411" mass="42553">MSEQQSRRVIALVSGSHVINHAYLVILAPLVTVLATEFNVSVGAIGLAIGTQGAVVALLQIPFGELSDRRGRYFVLKICLIVGAIGATLTALAPTYWTLVAAQAVLGVGVAGHHPAHYPMLAAASTEDKRGRAYSYHALGGALGFGLPFGAVAVARILGYSWRVALLSVAIIGALYGIGCLLALRSADPRITGPAKDVDATTGSRMQDAIRSLKASVKSAPILGIAILSLVTSAAAWVIRTYAPILYEQTYGLSPEVVGLFMSAMFIVEAVLILFGGVVTDRFDPIGVMIGGYLGLTVLAVSLATGSVPLALLAIGLTFTGTITVSRPARSTLTDRLSARADLGKNFAVVSVGISAGGAIAPPVFGWLLDVIGVQLVFGLVAVLGGVCLGMTLWLDRMTPDRHPTGALQAE</sequence>
<dbReference type="Proteomes" id="UP001203207">
    <property type="component" value="Unassembled WGS sequence"/>
</dbReference>
<feature type="transmembrane region" description="Helical" evidence="1">
    <location>
        <begin position="96"/>
        <end position="113"/>
    </location>
</feature>
<feature type="transmembrane region" description="Helical" evidence="1">
    <location>
        <begin position="286"/>
        <end position="304"/>
    </location>
</feature>
<organism evidence="3 4">
    <name type="scientific">Natronocalculus amylovorans</name>
    <dbReference type="NCBI Taxonomy" id="2917812"/>
    <lineage>
        <taxon>Archaea</taxon>
        <taxon>Methanobacteriati</taxon>
        <taxon>Methanobacteriota</taxon>
        <taxon>Stenosarchaea group</taxon>
        <taxon>Halobacteria</taxon>
        <taxon>Halobacteriales</taxon>
        <taxon>Haloferacaceae</taxon>
        <taxon>Natronocalculus</taxon>
    </lineage>
</organism>
<evidence type="ECO:0000259" key="2">
    <source>
        <dbReference type="PROSITE" id="PS50850"/>
    </source>
</evidence>
<evidence type="ECO:0000313" key="4">
    <source>
        <dbReference type="Proteomes" id="UP001203207"/>
    </source>
</evidence>
<dbReference type="PROSITE" id="PS50850">
    <property type="entry name" value="MFS"/>
    <property type="match status" value="1"/>
</dbReference>
<keyword evidence="1" id="KW-1133">Transmembrane helix</keyword>
<dbReference type="EMBL" id="JAKRVX010000003">
    <property type="protein sequence ID" value="MCL9817207.1"/>
    <property type="molecule type" value="Genomic_DNA"/>
</dbReference>
<dbReference type="Pfam" id="PF07690">
    <property type="entry name" value="MFS_1"/>
    <property type="match status" value="2"/>
</dbReference>
<dbReference type="Gene3D" id="1.20.1250.20">
    <property type="entry name" value="MFS general substrate transporter like domains"/>
    <property type="match status" value="2"/>
</dbReference>
<feature type="transmembrane region" description="Helical" evidence="1">
    <location>
        <begin position="134"/>
        <end position="158"/>
    </location>
</feature>
<reference evidence="3" key="1">
    <citation type="journal article" date="2022" name="Syst. Appl. Microbiol.">
        <title>Natronocalculus amylovorans gen. nov., sp. nov., and Natranaeroarchaeum aerophilus sp. nov., dominant culturable amylolytic natronoarchaea from hypersaline soda lakes in southwestern Siberia.</title>
        <authorList>
            <person name="Sorokin D.Y."/>
            <person name="Elcheninov A.G."/>
            <person name="Khizhniak T.V."/>
            <person name="Koenen M."/>
            <person name="Bale N.J."/>
            <person name="Damste J.S.S."/>
            <person name="Kublanov I.V."/>
        </authorList>
    </citation>
    <scope>NUCLEOTIDE SEQUENCE</scope>
    <source>
        <strain evidence="3">AArc-St2</strain>
    </source>
</reference>
<dbReference type="InterPro" id="IPR036259">
    <property type="entry name" value="MFS_trans_sf"/>
</dbReference>
<protein>
    <submittedName>
        <fullName evidence="3">MFS transporter</fullName>
    </submittedName>
</protein>
<feature type="domain" description="Major facilitator superfamily (MFS) profile" evidence="2">
    <location>
        <begin position="9"/>
        <end position="400"/>
    </location>
</feature>
<dbReference type="PANTHER" id="PTHR43129:SF1">
    <property type="entry name" value="FOSMIDOMYCIN RESISTANCE PROTEIN"/>
    <property type="match status" value="1"/>
</dbReference>
<comment type="caution">
    <text evidence="3">The sequence shown here is derived from an EMBL/GenBank/DDBJ whole genome shotgun (WGS) entry which is preliminary data.</text>
</comment>
<gene>
    <name evidence="3" type="ORF">AArcSt2_09645</name>
</gene>
<feature type="transmembrane region" description="Helical" evidence="1">
    <location>
        <begin position="375"/>
        <end position="395"/>
    </location>
</feature>
<feature type="transmembrane region" description="Helical" evidence="1">
    <location>
        <begin position="40"/>
        <end position="61"/>
    </location>
</feature>
<dbReference type="AlphaFoldDB" id="A0AAE3FXJ0"/>
<dbReference type="GO" id="GO:0022857">
    <property type="term" value="F:transmembrane transporter activity"/>
    <property type="evidence" value="ECO:0007669"/>
    <property type="project" value="InterPro"/>
</dbReference>
<feature type="transmembrane region" description="Helical" evidence="1">
    <location>
        <begin position="310"/>
        <end position="326"/>
    </location>
</feature>
<reference evidence="3" key="2">
    <citation type="submission" date="2022-02" db="EMBL/GenBank/DDBJ databases">
        <authorList>
            <person name="Elcheninov A.G."/>
            <person name="Sorokin D.Y."/>
            <person name="Kublanov I.V."/>
        </authorList>
    </citation>
    <scope>NUCLEOTIDE SEQUENCE</scope>
    <source>
        <strain evidence="3">AArc-St2</strain>
    </source>
</reference>
<evidence type="ECO:0000256" key="1">
    <source>
        <dbReference type="SAM" id="Phobius"/>
    </source>
</evidence>
<feature type="transmembrane region" description="Helical" evidence="1">
    <location>
        <begin position="259"/>
        <end position="279"/>
    </location>
</feature>
<feature type="transmembrane region" description="Helical" evidence="1">
    <location>
        <begin position="73"/>
        <end position="90"/>
    </location>
</feature>
<name>A0AAE3FXJ0_9EURY</name>